<gene>
    <name evidence="1" type="ORF">T11_15080</name>
    <name evidence="2" type="ORF">T11_15851</name>
</gene>
<sequence>MVFVKDVQSALKDNVNINFSVRMLDEVIFFKTQLVARFSKSGIVAFGRQFYGCSILLRVNLVNFSHPFINISYCLRRYVTVVANSCKSAPGTCFFMYSQLLIADQLSF</sequence>
<dbReference type="EMBL" id="JYDP01000107">
    <property type="protein sequence ID" value="KRZ07151.1"/>
    <property type="molecule type" value="Genomic_DNA"/>
</dbReference>
<accession>A0A0V1GYV6</accession>
<comment type="caution">
    <text evidence="1">The sequence shown here is derived from an EMBL/GenBank/DDBJ whole genome shotgun (WGS) entry which is preliminary data.</text>
</comment>
<dbReference type="Proteomes" id="UP000055024">
    <property type="component" value="Unassembled WGS sequence"/>
</dbReference>
<evidence type="ECO:0000313" key="2">
    <source>
        <dbReference type="EMBL" id="KRZ07151.1"/>
    </source>
</evidence>
<dbReference type="AlphaFoldDB" id="A0A0V1GYV6"/>
<reference evidence="1 3" key="1">
    <citation type="submission" date="2015-01" db="EMBL/GenBank/DDBJ databases">
        <title>Evolution of Trichinella species and genotypes.</title>
        <authorList>
            <person name="Korhonen P.K."/>
            <person name="Edoardo P."/>
            <person name="Giuseppe L.R."/>
            <person name="Gasser R.B."/>
        </authorList>
    </citation>
    <scope>NUCLEOTIDE SEQUENCE [LARGE SCALE GENOMIC DNA]</scope>
    <source>
        <strain evidence="1">ISS1029</strain>
    </source>
</reference>
<organism evidence="1 3">
    <name type="scientific">Trichinella zimbabwensis</name>
    <dbReference type="NCBI Taxonomy" id="268475"/>
    <lineage>
        <taxon>Eukaryota</taxon>
        <taxon>Metazoa</taxon>
        <taxon>Ecdysozoa</taxon>
        <taxon>Nematoda</taxon>
        <taxon>Enoplea</taxon>
        <taxon>Dorylaimia</taxon>
        <taxon>Trichinellida</taxon>
        <taxon>Trichinellidae</taxon>
        <taxon>Trichinella</taxon>
    </lineage>
</organism>
<protein>
    <submittedName>
        <fullName evidence="1">Uncharacterized protein</fullName>
    </submittedName>
</protein>
<evidence type="ECO:0000313" key="3">
    <source>
        <dbReference type="Proteomes" id="UP000055024"/>
    </source>
</evidence>
<keyword evidence="3" id="KW-1185">Reference proteome</keyword>
<evidence type="ECO:0000313" key="1">
    <source>
        <dbReference type="EMBL" id="KRZ03499.1"/>
    </source>
</evidence>
<dbReference type="EMBL" id="JYDP01000191">
    <property type="protein sequence ID" value="KRZ03499.1"/>
    <property type="molecule type" value="Genomic_DNA"/>
</dbReference>
<proteinExistence type="predicted"/>
<name>A0A0V1GYV6_9BILA</name>